<dbReference type="Gene3D" id="2.40.10.10">
    <property type="entry name" value="Trypsin-like serine proteases"/>
    <property type="match status" value="1"/>
</dbReference>
<evidence type="ECO:0000313" key="1">
    <source>
        <dbReference type="EMBL" id="KOA84241.1"/>
    </source>
</evidence>
<dbReference type="AlphaFoldDB" id="A0A9Q1UWC9"/>
<dbReference type="SUPFAM" id="SSF50494">
    <property type="entry name" value="Trypsin-like serine proteases"/>
    <property type="match status" value="1"/>
</dbReference>
<dbReference type="EMBL" id="LGVR01000070">
    <property type="protein sequence ID" value="KOA84241.1"/>
    <property type="molecule type" value="Genomic_DNA"/>
</dbReference>
<proteinExistence type="predicted"/>
<dbReference type="InterPro" id="IPR009003">
    <property type="entry name" value="Peptidase_S1_PA"/>
</dbReference>
<protein>
    <recommendedName>
        <fullName evidence="3">Trypsin-like serine protease</fullName>
    </recommendedName>
</protein>
<dbReference type="Proteomes" id="UP000037540">
    <property type="component" value="Unassembled WGS sequence"/>
</dbReference>
<reference evidence="1 2" key="1">
    <citation type="submission" date="2015-07" db="EMBL/GenBank/DDBJ databases">
        <title>Draft genome sequences of 17 French Clostridium botulinum group III.</title>
        <authorList>
            <person name="Woudstra C."/>
            <person name="Le Marechal C."/>
            <person name="Souillard R."/>
            <person name="Bayon-Auboyer M.-H."/>
            <person name="Dessouter D."/>
            <person name="Fach P."/>
        </authorList>
    </citation>
    <scope>NUCLEOTIDE SEQUENCE [LARGE SCALE GENOMIC DNA]</scope>
    <source>
        <strain evidence="1 2">12LNRI-CD</strain>
    </source>
</reference>
<name>A0A9Q1UWC9_CLOBO</name>
<organism evidence="1 2">
    <name type="scientific">Clostridium botulinum</name>
    <dbReference type="NCBI Taxonomy" id="1491"/>
    <lineage>
        <taxon>Bacteria</taxon>
        <taxon>Bacillati</taxon>
        <taxon>Bacillota</taxon>
        <taxon>Clostridia</taxon>
        <taxon>Eubacteriales</taxon>
        <taxon>Clostridiaceae</taxon>
        <taxon>Clostridium</taxon>
    </lineage>
</organism>
<sequence length="319" mass="35276">MGYHNEYKMEKEISYICNCEYEYFLNKANVVGIGCGYKVQNGFYTKKLCIQVFVSRKLPSNELNSQDIVPNLYKEIPTDVKETGYFKPCSLIQKVRPILGGYVIGNEYNTAHSGTLGCLVKDSKDLFILSNNHVLTMINQAPLGTKIIQPSCQYKGDIKTDVIGNLSKYIKIKFKGAITTPTNYTDCSIAKVIDKSLVSPKIALVGMPKGINTPKLNENVKKVGAISELTTGVITSLHTTIRVNYDILKKAAIYKEQILTTQMAEGGDSGAVLLDKNNYVVALLMSGSKNTSTFNPINTVLKQLKVSIVTSDSWNEIDK</sequence>
<dbReference type="InterPro" id="IPR043504">
    <property type="entry name" value="Peptidase_S1_PA_chymotrypsin"/>
</dbReference>
<evidence type="ECO:0008006" key="3">
    <source>
        <dbReference type="Google" id="ProtNLM"/>
    </source>
</evidence>
<accession>A0A9Q1UWC9</accession>
<dbReference type="RefSeq" id="WP_013726778.1">
    <property type="nucleotide sequence ID" value="NZ_LGVP01000048.1"/>
</dbReference>
<gene>
    <name evidence="1" type="ORF">ADU74_11485</name>
</gene>
<comment type="caution">
    <text evidence="1">The sequence shown here is derived from an EMBL/GenBank/DDBJ whole genome shotgun (WGS) entry which is preliminary data.</text>
</comment>
<evidence type="ECO:0000313" key="2">
    <source>
        <dbReference type="Proteomes" id="UP000037540"/>
    </source>
</evidence>